<name>A0A5K1FFD3_9MAGN</name>
<accession>A0A5K1FFD3</accession>
<protein>
    <submittedName>
        <fullName evidence="1">Uncharacterized protein</fullName>
    </submittedName>
</protein>
<dbReference type="EMBL" id="LR721786">
    <property type="protein sequence ID" value="VVW63173.1"/>
    <property type="molecule type" value="Genomic_DNA"/>
</dbReference>
<gene>
    <name evidence="1" type="ORF">NYM_LOCUS26123</name>
</gene>
<organism evidence="1">
    <name type="scientific">Nymphaea colorata</name>
    <name type="common">pocket water lily</name>
    <dbReference type="NCBI Taxonomy" id="210225"/>
    <lineage>
        <taxon>Eukaryota</taxon>
        <taxon>Viridiplantae</taxon>
        <taxon>Streptophyta</taxon>
        <taxon>Embryophyta</taxon>
        <taxon>Tracheophyta</taxon>
        <taxon>Spermatophyta</taxon>
        <taxon>Magnoliopsida</taxon>
        <taxon>Nymphaeales</taxon>
        <taxon>Nymphaeaceae</taxon>
        <taxon>Nymphaea</taxon>
    </lineage>
</organism>
<reference evidence="1" key="1">
    <citation type="submission" date="2019-09" db="EMBL/GenBank/DDBJ databases">
        <authorList>
            <person name="Zhang L."/>
        </authorList>
    </citation>
    <scope>NUCLEOTIDE SEQUENCE</scope>
</reference>
<sequence length="12" mass="1434">MGREISERKKSI</sequence>
<proteinExistence type="predicted"/>
<evidence type="ECO:0000313" key="1">
    <source>
        <dbReference type="EMBL" id="VVW63173.1"/>
    </source>
</evidence>